<dbReference type="STRING" id="67356.AQJ84_11335"/>
<dbReference type="Proteomes" id="UP000037251">
    <property type="component" value="Unassembled WGS sequence"/>
</dbReference>
<dbReference type="AlphaFoldDB" id="A0A0L8L5H9"/>
<comment type="caution">
    <text evidence="1">The sequence shown here is derived from an EMBL/GenBank/DDBJ whole genome shotgun (WGS) entry which is preliminary data.</text>
</comment>
<name>A0A0L8L5H9_9ACTN</name>
<evidence type="ECO:0000313" key="1">
    <source>
        <dbReference type="EMBL" id="KOG33326.1"/>
    </source>
</evidence>
<evidence type="ECO:0000313" key="2">
    <source>
        <dbReference type="Proteomes" id="UP000037251"/>
    </source>
</evidence>
<organism evidence="1 2">
    <name type="scientific">Streptomyces resistomycificus</name>
    <dbReference type="NCBI Taxonomy" id="67356"/>
    <lineage>
        <taxon>Bacteria</taxon>
        <taxon>Bacillati</taxon>
        <taxon>Actinomycetota</taxon>
        <taxon>Actinomycetes</taxon>
        <taxon>Kitasatosporales</taxon>
        <taxon>Streptomycetaceae</taxon>
        <taxon>Streptomyces</taxon>
        <taxon>Streptomyces aurantiacus group</taxon>
    </lineage>
</organism>
<dbReference type="PATRIC" id="fig|67356.5.peg.4987"/>
<proteinExistence type="predicted"/>
<dbReference type="EMBL" id="LGUS01000174">
    <property type="protein sequence ID" value="KOG33326.1"/>
    <property type="molecule type" value="Genomic_DNA"/>
</dbReference>
<gene>
    <name evidence="1" type="ORF">ADK37_23395</name>
</gene>
<reference evidence="2" key="1">
    <citation type="submission" date="2015-07" db="EMBL/GenBank/DDBJ databases">
        <authorList>
            <person name="Ju K.-S."/>
            <person name="Doroghazi J.R."/>
            <person name="Metcalf W.W."/>
        </authorList>
    </citation>
    <scope>NUCLEOTIDE SEQUENCE [LARGE SCALE GENOMIC DNA]</scope>
    <source>
        <strain evidence="2">NRRL 2290</strain>
    </source>
</reference>
<protein>
    <submittedName>
        <fullName evidence="1">Uncharacterized protein</fullName>
    </submittedName>
</protein>
<dbReference type="RefSeq" id="WP_030040165.1">
    <property type="nucleotide sequence ID" value="NZ_KL575597.1"/>
</dbReference>
<accession>A0A0L8L5H9</accession>
<dbReference type="OrthoDB" id="4242879at2"/>
<sequence length="138" mass="15591">MIERRHLKLTASRACGRRPVYIPPATEDQFSTEQVDYYAVERAITGETPRPELTRDELREAALWLRRHGMERAVVSVHLSVYERLVKEWEADAGMLGPDQLCTVDGCRKARSGRGLCTVHLTADRQWRKAVAGLGMAA</sequence>
<dbReference type="eggNOG" id="ENOG50326X1">
    <property type="taxonomic scope" value="Bacteria"/>
</dbReference>
<keyword evidence="2" id="KW-1185">Reference proteome</keyword>